<dbReference type="InterPro" id="IPR050900">
    <property type="entry name" value="Transposase_IS3/IS150/IS904"/>
</dbReference>
<dbReference type="PROSITE" id="PS50994">
    <property type="entry name" value="INTEGRASE"/>
    <property type="match status" value="1"/>
</dbReference>
<dbReference type="SUPFAM" id="SSF53098">
    <property type="entry name" value="Ribonuclease H-like"/>
    <property type="match status" value="1"/>
</dbReference>
<dbReference type="AlphaFoldDB" id="A0A8H2PXW2"/>
<organism evidence="3 4">
    <name type="scientific">Rhodoglobus vestalii</name>
    <dbReference type="NCBI Taxonomy" id="193384"/>
    <lineage>
        <taxon>Bacteria</taxon>
        <taxon>Bacillati</taxon>
        <taxon>Actinomycetota</taxon>
        <taxon>Actinomycetes</taxon>
        <taxon>Micrococcales</taxon>
        <taxon>Microbacteriaceae</taxon>
        <taxon>Rhodoglobus</taxon>
    </lineage>
</organism>
<comment type="caution">
    <text evidence="3">The sequence shown here is derived from an EMBL/GenBank/DDBJ whole genome shotgun (WGS) entry which is preliminary data.</text>
</comment>
<reference evidence="3 4" key="1">
    <citation type="submission" date="2019-06" db="EMBL/GenBank/DDBJ databases">
        <title>Sequencing the genomes of 1000 actinobacteria strains.</title>
        <authorList>
            <person name="Klenk H.-P."/>
        </authorList>
    </citation>
    <scope>NUCLEOTIDE SEQUENCE [LARGE SCALE GENOMIC DNA]</scope>
    <source>
        <strain evidence="3 4">DSM 21947</strain>
    </source>
</reference>
<dbReference type="OrthoDB" id="52928at2"/>
<dbReference type="InterPro" id="IPR036397">
    <property type="entry name" value="RNaseH_sf"/>
</dbReference>
<evidence type="ECO:0000313" key="4">
    <source>
        <dbReference type="Proteomes" id="UP000316560"/>
    </source>
</evidence>
<evidence type="ECO:0000313" key="3">
    <source>
        <dbReference type="EMBL" id="TQO20635.1"/>
    </source>
</evidence>
<dbReference type="Pfam" id="PF00665">
    <property type="entry name" value="rve"/>
    <property type="match status" value="1"/>
</dbReference>
<proteinExistence type="predicted"/>
<dbReference type="GO" id="GO:0003676">
    <property type="term" value="F:nucleic acid binding"/>
    <property type="evidence" value="ECO:0007669"/>
    <property type="project" value="InterPro"/>
</dbReference>
<dbReference type="PANTHER" id="PTHR46889">
    <property type="entry name" value="TRANSPOSASE INSF FOR INSERTION SEQUENCE IS3B-RELATED"/>
    <property type="match status" value="1"/>
</dbReference>
<evidence type="ECO:0000259" key="2">
    <source>
        <dbReference type="PROSITE" id="PS50994"/>
    </source>
</evidence>
<dbReference type="Gene3D" id="3.30.420.10">
    <property type="entry name" value="Ribonuclease H-like superfamily/Ribonuclease H"/>
    <property type="match status" value="1"/>
</dbReference>
<sequence length="348" mass="39526">MSVETIMDTAFTELVALSLTVVAACVLTGRSRATHYRRVNPPTKKADPVPQAQRTKPPSTLTVDERERVLAVINRPAYADLSICQIWARELDEDRYYCSMSSMYRIARTAGQVRERRRLASHPAKKIPELLATGPSEVWSWDITKLRGPVKGVWYHLYALIDIFSRYSPGWMVRSFEDSVVAAEFIDEAVARNGSRPHTIHADWGTSMTSKTVAMLLTDLGITRSHSRPRVSNDNPFSEAQFKTLKYVPDFPHHFDSLAQAQTFCDAFFTDYNHVHHHSGIGWHTPASVHQGTYADIDEDRQATLNRAWIEHPERFNRRPQPPQISTEIWINEPAKETPATTAITETV</sequence>
<gene>
    <name evidence="3" type="ORF">FB472_2275</name>
</gene>
<feature type="region of interest" description="Disordered" evidence="1">
    <location>
        <begin position="36"/>
        <end position="61"/>
    </location>
</feature>
<name>A0A8H2PXW2_9MICO</name>
<evidence type="ECO:0000256" key="1">
    <source>
        <dbReference type="SAM" id="MobiDB-lite"/>
    </source>
</evidence>
<keyword evidence="4" id="KW-1185">Reference proteome</keyword>
<feature type="compositionally biased region" description="Polar residues" evidence="1">
    <location>
        <begin position="52"/>
        <end position="61"/>
    </location>
</feature>
<dbReference type="RefSeq" id="WP_141990922.1">
    <property type="nucleotide sequence ID" value="NZ_VFRA01000001.1"/>
</dbReference>
<dbReference type="InterPro" id="IPR012337">
    <property type="entry name" value="RNaseH-like_sf"/>
</dbReference>
<dbReference type="PANTHER" id="PTHR46889:SF4">
    <property type="entry name" value="TRANSPOSASE INSO FOR INSERTION SEQUENCE ELEMENT IS911B-RELATED"/>
    <property type="match status" value="1"/>
</dbReference>
<dbReference type="GO" id="GO:0015074">
    <property type="term" value="P:DNA integration"/>
    <property type="evidence" value="ECO:0007669"/>
    <property type="project" value="InterPro"/>
</dbReference>
<dbReference type="EMBL" id="VFRA01000001">
    <property type="protein sequence ID" value="TQO20635.1"/>
    <property type="molecule type" value="Genomic_DNA"/>
</dbReference>
<protein>
    <submittedName>
        <fullName evidence="3">Transposase InsO family protein</fullName>
    </submittedName>
</protein>
<dbReference type="InterPro" id="IPR001584">
    <property type="entry name" value="Integrase_cat-core"/>
</dbReference>
<feature type="domain" description="Integrase catalytic" evidence="2">
    <location>
        <begin position="131"/>
        <end position="294"/>
    </location>
</feature>
<accession>A0A8H2PXW2</accession>
<dbReference type="Proteomes" id="UP000316560">
    <property type="component" value="Unassembled WGS sequence"/>
</dbReference>